<reference evidence="1" key="2">
    <citation type="submission" date="2023-04" db="EMBL/GenBank/DDBJ databases">
        <title>Aspergillus oryzae NBRC 4228.</title>
        <authorList>
            <person name="Ichikawa N."/>
            <person name="Sato H."/>
            <person name="Tonouchi N."/>
        </authorList>
    </citation>
    <scope>NUCLEOTIDE SEQUENCE</scope>
    <source>
        <strain evidence="1">NBRC 4228</strain>
    </source>
</reference>
<protein>
    <submittedName>
        <fullName evidence="1">Unnamed protein product</fullName>
    </submittedName>
</protein>
<dbReference type="InterPro" id="IPR053225">
    <property type="entry name" value="Acyl-CoA_N-acyltransferase"/>
</dbReference>
<accession>A0A1S9DHL1</accession>
<sequence length="399" mass="43991">MDPPRLSSASRIVNYDPHALIPLLKAQLPYSIPLLRRLQHGLAYPSSTAKILTTFSGADAPTSPWLAAYVDLFAGRETQVVIYSSLEAQATSPLLESDFVSILRASRESLELARAQLLALLSHVKTYLLPDYLSSIQSTGSSLLPNNLGRDPASEHSGLIPAPPPRAFLIGNLHTGLFFLLRASGDYTHSDPVPGLRVHRFDTYVKYLFRGQDFVIDSSDSSDSPGRALAPLPDGFRFTDKEGRIGVQPHQYDLIRFRTNVPRSRGTLTKLPGVTIYSDRETQLQPHLSDSSDAVENSSNRAPLGEMPIAWAFLGIDGSLATLHVEPEYRGQELALHVSKEAMRRGMAEGSIWRHCGEEGEAWVHANVSESNIASRRVMEKLGGDIGWTCTWTVVEYDM</sequence>
<evidence type="ECO:0000313" key="3">
    <source>
        <dbReference type="Proteomes" id="UP000190312"/>
    </source>
</evidence>
<dbReference type="SUPFAM" id="SSF55729">
    <property type="entry name" value="Acyl-CoA N-acyltransferases (Nat)"/>
    <property type="match status" value="1"/>
</dbReference>
<dbReference type="VEuPathDB" id="FungiDB:AO090020000419"/>
<name>A0A1S9DHL1_ASPOZ</name>
<reference evidence="2 3" key="1">
    <citation type="submission" date="2016-10" db="EMBL/GenBank/DDBJ databases">
        <title>Genome sequencing of Aspergillus oryzae BCC7051.</title>
        <authorList>
            <person name="Thammarongtham C."/>
            <person name="Vorapreeda T."/>
            <person name="Nookaew I."/>
            <person name="Srisuk T."/>
            <person name="Land M."/>
            <person name="Jeennor S."/>
            <person name="Laoteng K."/>
        </authorList>
    </citation>
    <scope>NUCLEOTIDE SEQUENCE [LARGE SCALE GENOMIC DNA]</scope>
    <source>
        <strain evidence="2 3">BCC7051</strain>
    </source>
</reference>
<proteinExistence type="predicted"/>
<dbReference type="AlphaFoldDB" id="A0A1S9DHL1"/>
<dbReference type="Gene3D" id="3.40.630.30">
    <property type="match status" value="1"/>
</dbReference>
<dbReference type="Proteomes" id="UP000190312">
    <property type="component" value="Unassembled WGS sequence"/>
</dbReference>
<dbReference type="OrthoDB" id="5335812at2759"/>
<dbReference type="Proteomes" id="UP001165205">
    <property type="component" value="Unassembled WGS sequence"/>
</dbReference>
<comment type="caution">
    <text evidence="2">The sequence shown here is derived from an EMBL/GenBank/DDBJ whole genome shotgun (WGS) entry which is preliminary data.</text>
</comment>
<dbReference type="EMBL" id="BSYA01000144">
    <property type="protein sequence ID" value="GMG34608.1"/>
    <property type="molecule type" value="Genomic_DNA"/>
</dbReference>
<dbReference type="InterPro" id="IPR016181">
    <property type="entry name" value="Acyl_CoA_acyltransferase"/>
</dbReference>
<dbReference type="PANTHER" id="PTHR20958:SF6">
    <property type="entry name" value="GLYCINE N-ACYLTRANSFERASE-LIKE PROTEIN"/>
    <property type="match status" value="1"/>
</dbReference>
<gene>
    <name evidence="1" type="ORF">Aory04_000994300</name>
    <name evidence="2" type="ORF">OAory_01098580</name>
</gene>
<dbReference type="EMBL" id="MKZY01000005">
    <property type="protein sequence ID" value="OOO08562.1"/>
    <property type="molecule type" value="Genomic_DNA"/>
</dbReference>
<evidence type="ECO:0000313" key="1">
    <source>
        <dbReference type="EMBL" id="GMG34608.1"/>
    </source>
</evidence>
<organism evidence="2 3">
    <name type="scientific">Aspergillus oryzae</name>
    <name type="common">Yellow koji mold</name>
    <dbReference type="NCBI Taxonomy" id="5062"/>
    <lineage>
        <taxon>Eukaryota</taxon>
        <taxon>Fungi</taxon>
        <taxon>Dikarya</taxon>
        <taxon>Ascomycota</taxon>
        <taxon>Pezizomycotina</taxon>
        <taxon>Eurotiomycetes</taxon>
        <taxon>Eurotiomycetidae</taxon>
        <taxon>Eurotiales</taxon>
        <taxon>Aspergillaceae</taxon>
        <taxon>Aspergillus</taxon>
        <taxon>Aspergillus subgen. Circumdati</taxon>
    </lineage>
</organism>
<evidence type="ECO:0000313" key="2">
    <source>
        <dbReference type="EMBL" id="OOO08562.1"/>
    </source>
</evidence>
<dbReference type="PANTHER" id="PTHR20958">
    <property type="entry name" value="GLYCINE N-ACYLTRANSFERASE-LIKE PROTEIN"/>
    <property type="match status" value="1"/>
</dbReference>